<dbReference type="Proteomes" id="UP001064782">
    <property type="component" value="Unassembled WGS sequence"/>
</dbReference>
<dbReference type="InterPro" id="IPR015897">
    <property type="entry name" value="CHK_kinase-like"/>
</dbReference>
<proteinExistence type="predicted"/>
<dbReference type="InterPro" id="IPR052961">
    <property type="entry name" value="Oxido-Kinase-like_Enzymes"/>
</dbReference>
<name>A0A9P3UWU5_9MYCO</name>
<evidence type="ECO:0000313" key="3">
    <source>
        <dbReference type="Proteomes" id="UP001064782"/>
    </source>
</evidence>
<reference evidence="2" key="1">
    <citation type="submission" date="2022-08" db="EMBL/GenBank/DDBJ databases">
        <title>Mycobacterium kiyosense sp. nov., scotochromogenic slow-glowing species isolated from respiratory specimens.</title>
        <authorList>
            <person name="Fukano H."/>
            <person name="Kazumi Y."/>
            <person name="Sakagami N."/>
            <person name="Ato M."/>
            <person name="Mitarai S."/>
            <person name="Hoshino Y."/>
        </authorList>
    </citation>
    <scope>NUCLEOTIDE SEQUENCE</scope>
    <source>
        <strain evidence="2">1413</strain>
    </source>
</reference>
<evidence type="ECO:0000313" key="2">
    <source>
        <dbReference type="EMBL" id="GLD29553.1"/>
    </source>
</evidence>
<keyword evidence="3" id="KW-1185">Reference proteome</keyword>
<feature type="domain" description="CHK kinase-like" evidence="1">
    <location>
        <begin position="113"/>
        <end position="291"/>
    </location>
</feature>
<organism evidence="2 3">
    <name type="scientific">Mycobacterium kiyosense</name>
    <dbReference type="NCBI Taxonomy" id="2871094"/>
    <lineage>
        <taxon>Bacteria</taxon>
        <taxon>Bacillati</taxon>
        <taxon>Actinomycetota</taxon>
        <taxon>Actinomycetes</taxon>
        <taxon>Mycobacteriales</taxon>
        <taxon>Mycobacteriaceae</taxon>
        <taxon>Mycobacterium</taxon>
    </lineage>
</organism>
<gene>
    <name evidence="2" type="ORF">Mkiyose1413_14360</name>
</gene>
<dbReference type="InterPro" id="IPR004119">
    <property type="entry name" value="EcKL"/>
</dbReference>
<evidence type="ECO:0000259" key="1">
    <source>
        <dbReference type="SMART" id="SM00587"/>
    </source>
</evidence>
<dbReference type="Pfam" id="PF02958">
    <property type="entry name" value="EcKL"/>
    <property type="match status" value="1"/>
</dbReference>
<dbReference type="InterPro" id="IPR011009">
    <property type="entry name" value="Kinase-like_dom_sf"/>
</dbReference>
<comment type="caution">
    <text evidence="2">The sequence shown here is derived from an EMBL/GenBank/DDBJ whole genome shotgun (WGS) entry which is preliminary data.</text>
</comment>
<dbReference type="PANTHER" id="PTHR23020:SF41">
    <property type="entry name" value="AMINOGLYCOSIDE PHOSPHOTRANSFERASE DOMAIN-CONTAINING PROTEIN"/>
    <property type="match status" value="1"/>
</dbReference>
<dbReference type="SMART" id="SM00587">
    <property type="entry name" value="CHK"/>
    <property type="match status" value="1"/>
</dbReference>
<dbReference type="EMBL" id="BRZI01000006">
    <property type="protein sequence ID" value="GLD29553.1"/>
    <property type="molecule type" value="Genomic_DNA"/>
</dbReference>
<dbReference type="AlphaFoldDB" id="A0A9P3UWU5"/>
<dbReference type="PANTHER" id="PTHR23020">
    <property type="entry name" value="UNCHARACTERIZED NUCLEAR HORMONE RECEPTOR-RELATED"/>
    <property type="match status" value="1"/>
</dbReference>
<sequence length="355" mass="39140">MVSRMDVPRTIDELDSGWLSAALGQEVTITSCAPVPLGYSTAMYRLELAGAGPIPDSVVVKLPVGGPVRQLLEGIGAYVREVTFYSELAKDVPVRVPTCYVAEIACESTDFVLVLEDLSGLEPANQLKGLTLELAETAVVELAKFHAWSWNHERLPGLAERFPPLDSERAAGVYGQFAQFFGLSWQSARELSVVADDVKQFGDSWGEMLPTFVTELATPRTIVHGELRADNLFLLPDGGLLMIDFQTVAQQAGIVDVAYLVAQSLPVEARRGNDEMLVRRYVDTLAALGVTDYDYERAWRQYRIALAFNLMLPGLAFMQYENTDDYGKQLLVEMLRRTSDAIETTGALDLLAVRP</sequence>
<dbReference type="Gene3D" id="3.90.1200.10">
    <property type="match status" value="1"/>
</dbReference>
<dbReference type="SUPFAM" id="SSF56112">
    <property type="entry name" value="Protein kinase-like (PK-like)"/>
    <property type="match status" value="1"/>
</dbReference>
<dbReference type="RefSeq" id="WP_309298749.1">
    <property type="nucleotide sequence ID" value="NZ_BRZE01000009.1"/>
</dbReference>
<accession>A0A9P3UWU5</accession>
<protein>
    <recommendedName>
        <fullName evidence="1">CHK kinase-like domain-containing protein</fullName>
    </recommendedName>
</protein>